<protein>
    <recommendedName>
        <fullName evidence="2">DUF4220 domain-containing protein</fullName>
    </recommendedName>
</protein>
<feature type="transmembrane region" description="Helical" evidence="1">
    <location>
        <begin position="13"/>
        <end position="34"/>
    </location>
</feature>
<feature type="domain" description="DUF4220" evidence="2">
    <location>
        <begin position="49"/>
        <end position="332"/>
    </location>
</feature>
<sequence length="665" mass="76365">MGFSGAVLWWEEWQLHVLVLTSLFLQCFLFFAGVLRKRCIPSWLRFLIWLSYIGSDAVPIYALAILFNSTKKQEWAVSTHHHSSERVLWVPILLVHLGGQDGITAYNIEDNELWKRHVVTAVSQVTVAIYVLYKSWPSGYSISAIESILALFLFFYGIFKCIRKPWDLKKVSINSLVDSTGSKETGQINSLHVYVRSAVYYFCGGSDEGNNNYMTFWNPFDAFVDLAPSYSERLWSLKVLVHNQDAAHRLAQSALSVTFDRLYTKESLKTMPRWYTCSIDICTIIPLVSALQVLVFVLIVTFHMDGIRASFNHTEVTITFILIYCAAVMEAIIPSAMRIKSIHEWFNQQRHQWPDQVAQYNLIGYLARDKRHPWLKKLATLLCCKDLLDQLWSMAPSKSSPDITKLIHGYIARGWTEHHIKDTPTYRAFNDNRGQWTLSREGCGGSLEWSLRRPFDESVILWHLATDFCFHRTVTPSSHEAARRCREMSNYMAYLLFVKPDMLMTGARRSLFRAACKDIQCLLNEDLQQDGPENTLLDDQGELTLNIAQRAMITDNAPHIVREARWLSTCLMALRNDDEEDKMWRVIQGVWVEMLCFSAGRCRGYLHAKSLGSGGEYLSYVWLLLLYMGMETLTEKMQRTELHEDRIAVGMSSAAPMAATSDENV</sequence>
<evidence type="ECO:0000256" key="1">
    <source>
        <dbReference type="SAM" id="Phobius"/>
    </source>
</evidence>
<reference evidence="3" key="1">
    <citation type="submission" date="2020-05" db="EMBL/GenBank/DDBJ databases">
        <title>WGS assembly of Panicum virgatum.</title>
        <authorList>
            <person name="Lovell J.T."/>
            <person name="Jenkins J."/>
            <person name="Shu S."/>
            <person name="Juenger T.E."/>
            <person name="Schmutz J."/>
        </authorList>
    </citation>
    <scope>NUCLEOTIDE SEQUENCE</scope>
    <source>
        <strain evidence="3">AP13</strain>
    </source>
</reference>
<dbReference type="PANTHER" id="PTHR31325">
    <property type="entry name" value="OS01G0798800 PROTEIN-RELATED"/>
    <property type="match status" value="1"/>
</dbReference>
<keyword evidence="1" id="KW-1133">Transmembrane helix</keyword>
<keyword evidence="1" id="KW-0472">Membrane</keyword>
<dbReference type="InterPro" id="IPR007658">
    <property type="entry name" value="DUF594"/>
</dbReference>
<feature type="transmembrane region" description="Helical" evidence="1">
    <location>
        <begin position="281"/>
        <end position="304"/>
    </location>
</feature>
<dbReference type="AlphaFoldDB" id="A0A8T0PBG5"/>
<organism evidence="3 4">
    <name type="scientific">Panicum virgatum</name>
    <name type="common">Blackwell switchgrass</name>
    <dbReference type="NCBI Taxonomy" id="38727"/>
    <lineage>
        <taxon>Eukaryota</taxon>
        <taxon>Viridiplantae</taxon>
        <taxon>Streptophyta</taxon>
        <taxon>Embryophyta</taxon>
        <taxon>Tracheophyta</taxon>
        <taxon>Spermatophyta</taxon>
        <taxon>Magnoliopsida</taxon>
        <taxon>Liliopsida</taxon>
        <taxon>Poales</taxon>
        <taxon>Poaceae</taxon>
        <taxon>PACMAD clade</taxon>
        <taxon>Panicoideae</taxon>
        <taxon>Panicodae</taxon>
        <taxon>Paniceae</taxon>
        <taxon>Panicinae</taxon>
        <taxon>Panicum</taxon>
        <taxon>Panicum sect. Hiantes</taxon>
    </lineage>
</organism>
<feature type="transmembrane region" description="Helical" evidence="1">
    <location>
        <begin position="46"/>
        <end position="67"/>
    </location>
</feature>
<comment type="caution">
    <text evidence="3">The sequence shown here is derived from an EMBL/GenBank/DDBJ whole genome shotgun (WGS) entry which is preliminary data.</text>
</comment>
<evidence type="ECO:0000313" key="4">
    <source>
        <dbReference type="Proteomes" id="UP000823388"/>
    </source>
</evidence>
<dbReference type="Pfam" id="PF13968">
    <property type="entry name" value="DUF4220"/>
    <property type="match status" value="1"/>
</dbReference>
<evidence type="ECO:0000259" key="2">
    <source>
        <dbReference type="Pfam" id="PF13968"/>
    </source>
</evidence>
<feature type="transmembrane region" description="Helical" evidence="1">
    <location>
        <begin position="139"/>
        <end position="159"/>
    </location>
</feature>
<dbReference type="Proteomes" id="UP000823388">
    <property type="component" value="Chromosome 8N"/>
</dbReference>
<evidence type="ECO:0000313" key="3">
    <source>
        <dbReference type="EMBL" id="KAG2558308.1"/>
    </source>
</evidence>
<accession>A0A8T0PBG5</accession>
<dbReference type="InterPro" id="IPR025315">
    <property type="entry name" value="DUF4220"/>
</dbReference>
<keyword evidence="1" id="KW-0812">Transmembrane</keyword>
<dbReference type="Pfam" id="PF04578">
    <property type="entry name" value="DUF594"/>
    <property type="match status" value="1"/>
</dbReference>
<feature type="transmembrane region" description="Helical" evidence="1">
    <location>
        <begin position="316"/>
        <end position="333"/>
    </location>
</feature>
<proteinExistence type="predicted"/>
<name>A0A8T0PBG5_PANVG</name>
<dbReference type="EMBL" id="CM029052">
    <property type="protein sequence ID" value="KAG2558308.1"/>
    <property type="molecule type" value="Genomic_DNA"/>
</dbReference>
<keyword evidence="4" id="KW-1185">Reference proteome</keyword>
<gene>
    <name evidence="3" type="ORF">PVAP13_8NG116100</name>
</gene>